<evidence type="ECO:0000313" key="1">
    <source>
        <dbReference type="EMBL" id="QHT73844.1"/>
    </source>
</evidence>
<dbReference type="AlphaFoldDB" id="A0A6C0GZW9"/>
<protein>
    <submittedName>
        <fullName evidence="1">Uncharacterized protein</fullName>
    </submittedName>
</protein>
<name>A0A6C0GZW9_9ZZZZ</name>
<dbReference type="EMBL" id="MN739833">
    <property type="protein sequence ID" value="QHT73844.1"/>
    <property type="molecule type" value="Genomic_DNA"/>
</dbReference>
<reference evidence="1" key="1">
    <citation type="journal article" date="2020" name="Nature">
        <title>Giant virus diversity and host interactions through global metagenomics.</title>
        <authorList>
            <person name="Schulz F."/>
            <person name="Roux S."/>
            <person name="Paez-Espino D."/>
            <person name="Jungbluth S."/>
            <person name="Walsh D.A."/>
            <person name="Denef V.J."/>
            <person name="McMahon K.D."/>
            <person name="Konstantinidis K.T."/>
            <person name="Eloe-Fadrosh E.A."/>
            <person name="Kyrpides N.C."/>
            <person name="Woyke T."/>
        </authorList>
    </citation>
    <scope>NUCLEOTIDE SEQUENCE</scope>
    <source>
        <strain evidence="1">GVMAG-M-3300023179-4</strain>
    </source>
</reference>
<organism evidence="1">
    <name type="scientific">viral metagenome</name>
    <dbReference type="NCBI Taxonomy" id="1070528"/>
    <lineage>
        <taxon>unclassified sequences</taxon>
        <taxon>metagenomes</taxon>
        <taxon>organismal metagenomes</taxon>
    </lineage>
</organism>
<accession>A0A6C0GZW9</accession>
<proteinExistence type="predicted"/>
<sequence>MNHIILSILLFILFYLFFKNNLKEKFWLGYNALWMPTRSTRLMSYDLRGDPYGYYIYPSYNWGWYAPYPFYIFNNTRYDIFGRYIIQKPKKINKKIIKKKENK</sequence>